<keyword evidence="2" id="KW-1185">Reference proteome</keyword>
<evidence type="ECO:0000313" key="2">
    <source>
        <dbReference type="Proteomes" id="UP001168972"/>
    </source>
</evidence>
<dbReference type="AlphaFoldDB" id="A0AA39G2W9"/>
<name>A0AA39G2W9_MICHY</name>
<proteinExistence type="predicted"/>
<comment type="caution">
    <text evidence="1">The sequence shown here is derived from an EMBL/GenBank/DDBJ whole genome shotgun (WGS) entry which is preliminary data.</text>
</comment>
<feature type="non-terminal residue" evidence="1">
    <location>
        <position position="1"/>
    </location>
</feature>
<evidence type="ECO:0000313" key="1">
    <source>
        <dbReference type="EMBL" id="KAK0180539.1"/>
    </source>
</evidence>
<gene>
    <name evidence="1" type="ORF">PV327_002907</name>
</gene>
<sequence length="109" mass="12474">TGGHVWQLELYKCLFKGQVTSEVEVELAGYGDGGGGMIRKRRHAMYGVFRCKPVTSDQPNYQPKLRSVEPDKTGSYGLRRSFKKGLSSVSQTFNFHPHFRESTMRFLRK</sequence>
<protein>
    <submittedName>
        <fullName evidence="1">Uncharacterized protein</fullName>
    </submittedName>
</protein>
<reference evidence="1" key="1">
    <citation type="journal article" date="2023" name="bioRxiv">
        <title>Scaffold-level genome assemblies of two parasitoid biocontrol wasps reveal the parthenogenesis mechanism and an associated novel virus.</title>
        <authorList>
            <person name="Inwood S."/>
            <person name="Skelly J."/>
            <person name="Guhlin J."/>
            <person name="Harrop T."/>
            <person name="Goldson S."/>
            <person name="Dearden P."/>
        </authorList>
    </citation>
    <scope>NUCLEOTIDE SEQUENCE</scope>
    <source>
        <strain evidence="1">Lincoln</strain>
        <tissue evidence="1">Whole body</tissue>
    </source>
</reference>
<organism evidence="1 2">
    <name type="scientific">Microctonus hyperodae</name>
    <name type="common">Parasitoid wasp</name>
    <dbReference type="NCBI Taxonomy" id="165561"/>
    <lineage>
        <taxon>Eukaryota</taxon>
        <taxon>Metazoa</taxon>
        <taxon>Ecdysozoa</taxon>
        <taxon>Arthropoda</taxon>
        <taxon>Hexapoda</taxon>
        <taxon>Insecta</taxon>
        <taxon>Pterygota</taxon>
        <taxon>Neoptera</taxon>
        <taxon>Endopterygota</taxon>
        <taxon>Hymenoptera</taxon>
        <taxon>Apocrita</taxon>
        <taxon>Ichneumonoidea</taxon>
        <taxon>Braconidae</taxon>
        <taxon>Euphorinae</taxon>
        <taxon>Microctonus</taxon>
    </lineage>
</organism>
<dbReference type="Proteomes" id="UP001168972">
    <property type="component" value="Unassembled WGS sequence"/>
</dbReference>
<dbReference type="EMBL" id="JAQQBR010000002">
    <property type="protein sequence ID" value="KAK0180539.1"/>
    <property type="molecule type" value="Genomic_DNA"/>
</dbReference>
<accession>A0AA39G2W9</accession>
<reference evidence="1" key="2">
    <citation type="submission" date="2023-03" db="EMBL/GenBank/DDBJ databases">
        <authorList>
            <person name="Inwood S.N."/>
            <person name="Skelly J.G."/>
            <person name="Guhlin J."/>
            <person name="Harrop T.W.R."/>
            <person name="Goldson S.G."/>
            <person name="Dearden P.K."/>
        </authorList>
    </citation>
    <scope>NUCLEOTIDE SEQUENCE</scope>
    <source>
        <strain evidence="1">Lincoln</strain>
        <tissue evidence="1">Whole body</tissue>
    </source>
</reference>